<keyword evidence="3" id="KW-1185">Reference proteome</keyword>
<organism evidence="2 3">
    <name type="scientific">Micromonospora deserti</name>
    <dbReference type="NCBI Taxonomy" id="2070366"/>
    <lineage>
        <taxon>Bacteria</taxon>
        <taxon>Bacillati</taxon>
        <taxon>Actinomycetota</taxon>
        <taxon>Actinomycetes</taxon>
        <taxon>Micromonosporales</taxon>
        <taxon>Micromonosporaceae</taxon>
        <taxon>Micromonospora</taxon>
    </lineage>
</organism>
<evidence type="ECO:0000256" key="1">
    <source>
        <dbReference type="SAM" id="MobiDB-lite"/>
    </source>
</evidence>
<evidence type="ECO:0000313" key="2">
    <source>
        <dbReference type="EMBL" id="PZG02999.1"/>
    </source>
</evidence>
<dbReference type="RefSeq" id="WP_111132087.1">
    <property type="nucleotide sequence ID" value="NZ_POUB01000001.1"/>
</dbReference>
<dbReference type="EMBL" id="POUB01000001">
    <property type="protein sequence ID" value="PZG02999.1"/>
    <property type="molecule type" value="Genomic_DNA"/>
</dbReference>
<protein>
    <submittedName>
        <fullName evidence="2">Uncharacterized protein</fullName>
    </submittedName>
</protein>
<feature type="compositionally biased region" description="Basic and acidic residues" evidence="1">
    <location>
        <begin position="1"/>
        <end position="16"/>
    </location>
</feature>
<dbReference type="AlphaFoldDB" id="A0A2W2DGD2"/>
<comment type="caution">
    <text evidence="2">The sequence shown here is derived from an EMBL/GenBank/DDBJ whole genome shotgun (WGS) entry which is preliminary data.</text>
</comment>
<sequence length="68" mass="7728">MVRDQYEDERKRELGADLKLPLPSPESLPPDEVPSECRQIPGDNVARYLGENWIAGLSFDEDGAMHSW</sequence>
<gene>
    <name evidence="2" type="ORF">C1I99_00030</name>
</gene>
<evidence type="ECO:0000313" key="3">
    <source>
        <dbReference type="Proteomes" id="UP000248749"/>
    </source>
</evidence>
<proteinExistence type="predicted"/>
<name>A0A2W2DGD2_9ACTN</name>
<dbReference type="Proteomes" id="UP000248749">
    <property type="component" value="Unassembled WGS sequence"/>
</dbReference>
<reference evidence="2 3" key="1">
    <citation type="submission" date="2018-01" db="EMBL/GenBank/DDBJ databases">
        <title>Draft genome sequence of Salinispora sp. 13K206.</title>
        <authorList>
            <person name="Sahin N."/>
            <person name="Saygin H."/>
            <person name="Ay H."/>
        </authorList>
    </citation>
    <scope>NUCLEOTIDE SEQUENCE [LARGE SCALE GENOMIC DNA]</scope>
    <source>
        <strain evidence="2 3">13K206</strain>
    </source>
</reference>
<feature type="region of interest" description="Disordered" evidence="1">
    <location>
        <begin position="1"/>
        <end position="34"/>
    </location>
</feature>
<accession>A0A2W2DGD2</accession>
<feature type="compositionally biased region" description="Pro residues" evidence="1">
    <location>
        <begin position="22"/>
        <end position="32"/>
    </location>
</feature>